<evidence type="ECO:0000259" key="1">
    <source>
        <dbReference type="PROSITE" id="PS50930"/>
    </source>
</evidence>
<dbReference type="Pfam" id="PF04397">
    <property type="entry name" value="LytTR"/>
    <property type="match status" value="1"/>
</dbReference>
<protein>
    <submittedName>
        <fullName evidence="2">LytTR family DNA-binding domain-containing protein</fullName>
    </submittedName>
</protein>
<dbReference type="AlphaFoldDB" id="A0AAJ5WR53"/>
<dbReference type="GO" id="GO:0003677">
    <property type="term" value="F:DNA binding"/>
    <property type="evidence" value="ECO:0007669"/>
    <property type="project" value="UniProtKB-KW"/>
</dbReference>
<organism evidence="2 3">
    <name type="scientific">Candidatus Pseudobacter hemicellulosilyticus</name>
    <dbReference type="NCBI Taxonomy" id="3121375"/>
    <lineage>
        <taxon>Bacteria</taxon>
        <taxon>Pseudomonadati</taxon>
        <taxon>Bacteroidota</taxon>
        <taxon>Chitinophagia</taxon>
        <taxon>Chitinophagales</taxon>
        <taxon>Chitinophagaceae</taxon>
        <taxon>Pseudobacter</taxon>
    </lineage>
</organism>
<dbReference type="SMART" id="SM00850">
    <property type="entry name" value="LytTR"/>
    <property type="match status" value="1"/>
</dbReference>
<dbReference type="InterPro" id="IPR046947">
    <property type="entry name" value="LytR-like"/>
</dbReference>
<dbReference type="PANTHER" id="PTHR37299">
    <property type="entry name" value="TRANSCRIPTIONAL REGULATOR-RELATED"/>
    <property type="match status" value="1"/>
</dbReference>
<evidence type="ECO:0000313" key="3">
    <source>
        <dbReference type="Proteomes" id="UP001220610"/>
    </source>
</evidence>
<dbReference type="PROSITE" id="PS50930">
    <property type="entry name" value="HTH_LYTTR"/>
    <property type="match status" value="1"/>
</dbReference>
<dbReference type="InterPro" id="IPR007492">
    <property type="entry name" value="LytTR_DNA-bd_dom"/>
</dbReference>
<accession>A0AAJ5WR53</accession>
<dbReference type="Proteomes" id="UP001220610">
    <property type="component" value="Chromosome"/>
</dbReference>
<sequence>MNAIMQNNLIHPEPRMDTNWQQMLLQLFPDRIPSYKNRFLIRKGHQLISLPVSEVRYFYSKDKITFAKTLEGKDFIMDFPIGEIEKMVSPELFFRVSRQYIISHAAINKVLVWFNGKLKLEVQPTNTDEIIISRERVNSFKAWMGE</sequence>
<reference evidence="2" key="1">
    <citation type="submission" date="2023-03" db="EMBL/GenBank/DDBJ databases">
        <title>Andean soil-derived lignocellulolytic bacterial consortium as a source of novel taxa and putative plastic-active enzymes.</title>
        <authorList>
            <person name="Diaz-Garcia L."/>
            <person name="Chuvochina M."/>
            <person name="Feuerriegel G."/>
            <person name="Bunk B."/>
            <person name="Sproer C."/>
            <person name="Streit W.R."/>
            <person name="Rodriguez L.M."/>
            <person name="Overmann J."/>
            <person name="Jimenez D.J."/>
        </authorList>
    </citation>
    <scope>NUCLEOTIDE SEQUENCE</scope>
    <source>
        <strain evidence="2">MAG 7</strain>
    </source>
</reference>
<proteinExistence type="predicted"/>
<name>A0AAJ5WR53_9BACT</name>
<dbReference type="PANTHER" id="PTHR37299:SF1">
    <property type="entry name" value="STAGE 0 SPORULATION PROTEIN A HOMOLOG"/>
    <property type="match status" value="1"/>
</dbReference>
<feature type="domain" description="HTH LytTR-type" evidence="1">
    <location>
        <begin position="39"/>
        <end position="146"/>
    </location>
</feature>
<dbReference type="EMBL" id="CP119311">
    <property type="protein sequence ID" value="WEK35799.1"/>
    <property type="molecule type" value="Genomic_DNA"/>
</dbReference>
<dbReference type="Gene3D" id="2.40.50.1020">
    <property type="entry name" value="LytTr DNA-binding domain"/>
    <property type="match status" value="1"/>
</dbReference>
<gene>
    <name evidence="2" type="ORF">P0Y53_25210</name>
</gene>
<dbReference type="GO" id="GO:0000156">
    <property type="term" value="F:phosphorelay response regulator activity"/>
    <property type="evidence" value="ECO:0007669"/>
    <property type="project" value="InterPro"/>
</dbReference>
<evidence type="ECO:0000313" key="2">
    <source>
        <dbReference type="EMBL" id="WEK35799.1"/>
    </source>
</evidence>
<keyword evidence="2" id="KW-0238">DNA-binding</keyword>